<dbReference type="GO" id="GO:0006080">
    <property type="term" value="P:substituted mannan metabolic process"/>
    <property type="evidence" value="ECO:0007669"/>
    <property type="project" value="InterPro"/>
</dbReference>
<dbReference type="Proteomes" id="UP000325313">
    <property type="component" value="Unassembled WGS sequence"/>
</dbReference>
<evidence type="ECO:0000313" key="10">
    <source>
        <dbReference type="Proteomes" id="UP000324748"/>
    </source>
</evidence>
<dbReference type="GO" id="GO:0016985">
    <property type="term" value="F:mannan endo-1,4-beta-mannosidase activity"/>
    <property type="evidence" value="ECO:0007669"/>
    <property type="project" value="InterPro"/>
</dbReference>
<dbReference type="Proteomes" id="UP000324748">
    <property type="component" value="Unassembled WGS sequence"/>
</dbReference>
<gene>
    <name evidence="8" type="ORF">PGT21_010743</name>
    <name evidence="9" type="ORF">PGTUg99_025304</name>
</gene>
<dbReference type="Gene3D" id="3.20.20.80">
    <property type="entry name" value="Glycosidases"/>
    <property type="match status" value="1"/>
</dbReference>
<feature type="active site" description="Proton donor" evidence="4">
    <location>
        <position position="174"/>
    </location>
</feature>
<evidence type="ECO:0000256" key="2">
    <source>
        <dbReference type="ARBA" id="ARBA00022801"/>
    </source>
</evidence>
<dbReference type="EMBL" id="VDEP01000069">
    <property type="protein sequence ID" value="KAA1134089.1"/>
    <property type="molecule type" value="Genomic_DNA"/>
</dbReference>
<keyword evidence="6" id="KW-0732">Signal</keyword>
<evidence type="ECO:0000313" key="8">
    <source>
        <dbReference type="EMBL" id="KAA1097540.1"/>
    </source>
</evidence>
<dbReference type="EMBL" id="VSWC01000066">
    <property type="protein sequence ID" value="KAA1097540.1"/>
    <property type="molecule type" value="Genomic_DNA"/>
</dbReference>
<dbReference type="PANTHER" id="PTHR40079:SF4">
    <property type="entry name" value="GH26 DOMAIN-CONTAINING PROTEIN-RELATED"/>
    <property type="match status" value="1"/>
</dbReference>
<dbReference type="SUPFAM" id="SSF51445">
    <property type="entry name" value="(Trans)glycosidases"/>
    <property type="match status" value="1"/>
</dbReference>
<feature type="active site" description="Nucleophile" evidence="4">
    <location>
        <position position="318"/>
    </location>
</feature>
<evidence type="ECO:0000256" key="3">
    <source>
        <dbReference type="ARBA" id="ARBA00023295"/>
    </source>
</evidence>
<keyword evidence="10" id="KW-1185">Reference proteome</keyword>
<name>A0A5B0PA68_PUCGR</name>
<dbReference type="PANTHER" id="PTHR40079">
    <property type="entry name" value="MANNAN ENDO-1,4-BETA-MANNOSIDASE E-RELATED"/>
    <property type="match status" value="1"/>
</dbReference>
<proteinExistence type="inferred from homology"/>
<feature type="chain" id="PRO_5033474121" description="GH26 domain-containing protein" evidence="6">
    <location>
        <begin position="46"/>
        <end position="501"/>
    </location>
</feature>
<keyword evidence="3 4" id="KW-0326">Glycosidase</keyword>
<evidence type="ECO:0000256" key="5">
    <source>
        <dbReference type="SAM" id="MobiDB-lite"/>
    </source>
</evidence>
<organism evidence="8 10">
    <name type="scientific">Puccinia graminis f. sp. tritici</name>
    <dbReference type="NCBI Taxonomy" id="56615"/>
    <lineage>
        <taxon>Eukaryota</taxon>
        <taxon>Fungi</taxon>
        <taxon>Dikarya</taxon>
        <taxon>Basidiomycota</taxon>
        <taxon>Pucciniomycotina</taxon>
        <taxon>Pucciniomycetes</taxon>
        <taxon>Pucciniales</taxon>
        <taxon>Pucciniaceae</taxon>
        <taxon>Puccinia</taxon>
    </lineage>
</organism>
<accession>A0A5B0PA68</accession>
<feature type="domain" description="GH26" evidence="7">
    <location>
        <begin position="24"/>
        <end position="397"/>
    </location>
</feature>
<evidence type="ECO:0000256" key="6">
    <source>
        <dbReference type="SAM" id="SignalP"/>
    </source>
</evidence>
<reference evidence="10 11" key="1">
    <citation type="submission" date="2019-05" db="EMBL/GenBank/DDBJ databases">
        <title>Emergence of the Ug99 lineage of the wheat stem rust pathogen through somatic hybridization.</title>
        <authorList>
            <person name="Li F."/>
            <person name="Upadhyaya N.M."/>
            <person name="Sperschneider J."/>
            <person name="Matny O."/>
            <person name="Nguyen-Phuc H."/>
            <person name="Mago R."/>
            <person name="Raley C."/>
            <person name="Miller M.E."/>
            <person name="Silverstein K.A.T."/>
            <person name="Henningsen E."/>
            <person name="Hirsch C.D."/>
            <person name="Visser B."/>
            <person name="Pretorius Z.A."/>
            <person name="Steffenson B.J."/>
            <person name="Schwessinger B."/>
            <person name="Dodds P.N."/>
            <person name="Figueroa M."/>
        </authorList>
    </citation>
    <scope>NUCLEOTIDE SEQUENCE [LARGE SCALE GENOMIC DNA]</scope>
    <source>
        <strain evidence="8">21-0</strain>
        <strain evidence="9 11">Ug99</strain>
    </source>
</reference>
<keyword evidence="2 4" id="KW-0378">Hydrolase</keyword>
<dbReference type="OrthoDB" id="428177at2759"/>
<evidence type="ECO:0000259" key="7">
    <source>
        <dbReference type="PROSITE" id="PS51764"/>
    </source>
</evidence>
<dbReference type="InterPro" id="IPR022790">
    <property type="entry name" value="GH26_dom"/>
</dbReference>
<comment type="caution">
    <text evidence="8">The sequence shown here is derived from an EMBL/GenBank/DDBJ whole genome shotgun (WGS) entry which is preliminary data.</text>
</comment>
<protein>
    <recommendedName>
        <fullName evidence="7">GH26 domain-containing protein</fullName>
    </recommendedName>
</protein>
<dbReference type="AlphaFoldDB" id="A0A5B0PA68"/>
<feature type="region of interest" description="Disordered" evidence="5">
    <location>
        <begin position="421"/>
        <end position="447"/>
    </location>
</feature>
<dbReference type="PROSITE" id="PS51764">
    <property type="entry name" value="GH26"/>
    <property type="match status" value="1"/>
</dbReference>
<dbReference type="InterPro" id="IPR000805">
    <property type="entry name" value="Glyco_hydro_26"/>
</dbReference>
<comment type="similarity">
    <text evidence="1 4">Belongs to the glycosyl hydrolase 26 family.</text>
</comment>
<evidence type="ECO:0000256" key="1">
    <source>
        <dbReference type="ARBA" id="ARBA00007754"/>
    </source>
</evidence>
<evidence type="ECO:0000256" key="4">
    <source>
        <dbReference type="PROSITE-ProRule" id="PRU01100"/>
    </source>
</evidence>
<evidence type="ECO:0000313" key="11">
    <source>
        <dbReference type="Proteomes" id="UP000325313"/>
    </source>
</evidence>
<evidence type="ECO:0000313" key="9">
    <source>
        <dbReference type="EMBL" id="KAA1134089.1"/>
    </source>
</evidence>
<feature type="signal peptide" evidence="6">
    <location>
        <begin position="1"/>
        <end position="45"/>
    </location>
</feature>
<sequence length="501" mass="54611">MTERGGGHASRRSERTILGWPMKMLATNLLQLLLTILLQPGGTLAQQDPAAPAPSAPPRALNEHDGVYFGIWPDTAHGFSDTPAMINQRLGFNTSVFQIAQLIPLPTYNYTTGAGGPAPEYLIEQTQTDAAVFLTVYPTGLDVVTDDDLKLLGVQLQGYTEVLNRTVFLRFGPEMQGQWNPYGFQPTKFLALWRRMYSLVKAAAPRVAVVWAPNTPQSYPYGQLSSSLSPEDLALLDTDHDGKVSNTDDPFSPYYPGDDQVDWIGLSTYYKGPNFQNINVAQPSGYCSSVMNGTSPTSSFNWYEMYCTKPGKACMIAESGAAFHVDALTAQASTARSIVDLQRAWWQDCITSPSLLQAFPRLKLHMHFEHVKLEMDGGKPDLRDYRLSNDTTTLEAFKQDFSAVSAQFVVASFRALPAGVPPTGRPSGSPNSPVPVVPGQPGQPGQPKGIVFQTQRNPVVTGPPTLFGNRRSNAPNSLVNSGLLVLASSSLLLHLLLFPSF</sequence>
<dbReference type="InterPro" id="IPR017853">
    <property type="entry name" value="GH"/>
</dbReference>